<dbReference type="InterPro" id="IPR036388">
    <property type="entry name" value="WH-like_DNA-bd_sf"/>
</dbReference>
<accession>A0A7G9GUZ8</accession>
<dbReference type="SUPFAM" id="SSF46785">
    <property type="entry name" value="Winged helix' DNA-binding domain"/>
    <property type="match status" value="1"/>
</dbReference>
<evidence type="ECO:0000313" key="2">
    <source>
        <dbReference type="Proteomes" id="UP000515913"/>
    </source>
</evidence>
<dbReference type="AlphaFoldDB" id="A0A7G9GUZ8"/>
<organism evidence="1 2">
    <name type="scientific">Fusobacterium hominis</name>
    <dbReference type="NCBI Taxonomy" id="2764326"/>
    <lineage>
        <taxon>Bacteria</taxon>
        <taxon>Fusobacteriati</taxon>
        <taxon>Fusobacteriota</taxon>
        <taxon>Fusobacteriia</taxon>
        <taxon>Fusobacteriales</taxon>
        <taxon>Fusobacteriaceae</taxon>
        <taxon>Fusobacterium</taxon>
    </lineage>
</organism>
<dbReference type="KEGG" id="fho:H9Q81_06525"/>
<sequence>MVETNDKYSMLDFRLTGKNIKIDFSKHLTKKEKQLFRYLKIQKYNHISIDKFIEIFGFIDIDEIIKFLNNLKSKSIIFSSDEKHYYIYLSIIQSFYINNNIVYLVFSDEISSAFKKGSFFENLGLNKILYLEEKFSYRLYQYICSNKDKKIYITIDELRDILEISNSYKRFYDLEKNFLTPIFEDIKKNTDEEFHYEKVKQGEYKGAKILGINIYKEGIDNYVEKQNPYIPLDNFMEKLKKYITNFSEIYSLLSKNLATHGEEYVKNKIDYVLENFSANIEEHLKETFDETDNKTPYLVINKKFKNLFELHSEILSFIHKHNLAKISTYMFPVKLYSLKDKQSLTLQDKNFTVKINYNKNSTSRVEFFINK</sequence>
<reference evidence="1 2" key="1">
    <citation type="submission" date="2020-08" db="EMBL/GenBank/DDBJ databases">
        <authorList>
            <person name="Liu C."/>
            <person name="Sun Q."/>
        </authorList>
    </citation>
    <scope>NUCLEOTIDE SEQUENCE [LARGE SCALE GENOMIC DNA]</scope>
    <source>
        <strain evidence="1 2">NSJ-57</strain>
    </source>
</reference>
<name>A0A7G9GUZ8_9FUSO</name>
<dbReference type="InterPro" id="IPR036390">
    <property type="entry name" value="WH_DNA-bd_sf"/>
</dbReference>
<gene>
    <name evidence="1" type="ORF">H9Q81_06525</name>
</gene>
<dbReference type="Pfam" id="PF21205">
    <property type="entry name" value="Rep3_C"/>
    <property type="match status" value="1"/>
</dbReference>
<dbReference type="EMBL" id="CP060637">
    <property type="protein sequence ID" value="QNM14630.1"/>
    <property type="molecule type" value="Genomic_DNA"/>
</dbReference>
<protein>
    <submittedName>
        <fullName evidence="1">Replication initiation protein</fullName>
    </submittedName>
</protein>
<dbReference type="Gene3D" id="1.10.10.10">
    <property type="entry name" value="Winged helix-like DNA-binding domain superfamily/Winged helix DNA-binding domain"/>
    <property type="match status" value="1"/>
</dbReference>
<evidence type="ECO:0000313" key="1">
    <source>
        <dbReference type="EMBL" id="QNM14630.1"/>
    </source>
</evidence>
<dbReference type="Proteomes" id="UP000515913">
    <property type="component" value="Chromosome"/>
</dbReference>
<proteinExistence type="predicted"/>
<keyword evidence="2" id="KW-1185">Reference proteome</keyword>
<dbReference type="RefSeq" id="WP_187422669.1">
    <property type="nucleotide sequence ID" value="NZ_CP060637.1"/>
</dbReference>